<feature type="region of interest" description="Disordered" evidence="6">
    <location>
        <begin position="146"/>
        <end position="165"/>
    </location>
</feature>
<reference evidence="8" key="1">
    <citation type="submission" date="2023-05" db="EMBL/GenBank/DDBJ databases">
        <title>Genome and transcriptome analyses reveal genes involved in the formation of fine ridges on petal epidermal cells in Hibiscus trionum.</title>
        <authorList>
            <person name="Koshimizu S."/>
            <person name="Masuda S."/>
            <person name="Ishii T."/>
            <person name="Shirasu K."/>
            <person name="Hoshino A."/>
            <person name="Arita M."/>
        </authorList>
    </citation>
    <scope>NUCLEOTIDE SEQUENCE</scope>
    <source>
        <strain evidence="8">Hamamatsu line</strain>
    </source>
</reference>
<evidence type="ECO:0000256" key="1">
    <source>
        <dbReference type="ARBA" id="ARBA00004123"/>
    </source>
</evidence>
<keyword evidence="4" id="KW-0804">Transcription</keyword>
<keyword evidence="5" id="KW-0539">Nucleus</keyword>
<feature type="compositionally biased region" description="Low complexity" evidence="6">
    <location>
        <begin position="343"/>
        <end position="360"/>
    </location>
</feature>
<name>A0A9W7HMY2_HIBTR</name>
<feature type="compositionally biased region" description="Polar residues" evidence="6">
    <location>
        <begin position="361"/>
        <end position="371"/>
    </location>
</feature>
<comment type="caution">
    <text evidence="8">The sequence shown here is derived from an EMBL/GenBank/DDBJ whole genome shotgun (WGS) entry which is preliminary data.</text>
</comment>
<evidence type="ECO:0000313" key="8">
    <source>
        <dbReference type="EMBL" id="GMI78805.1"/>
    </source>
</evidence>
<dbReference type="PANTHER" id="PTHR31003:SF3">
    <property type="entry name" value="HOMEODOMAIN-LIKE SUPERFAMILY PROTEIN-RELATED"/>
    <property type="match status" value="1"/>
</dbReference>
<proteinExistence type="predicted"/>
<dbReference type="Pfam" id="PF26575">
    <property type="entry name" value="HHO5_N"/>
    <property type="match status" value="1"/>
</dbReference>
<feature type="compositionally biased region" description="Low complexity" evidence="6">
    <location>
        <begin position="241"/>
        <end position="252"/>
    </location>
</feature>
<dbReference type="Pfam" id="PF00249">
    <property type="entry name" value="Myb_DNA-binding"/>
    <property type="match status" value="1"/>
</dbReference>
<accession>A0A9W7HMY2</accession>
<feature type="region of interest" description="Disordered" evidence="6">
    <location>
        <begin position="106"/>
        <end position="133"/>
    </location>
</feature>
<evidence type="ECO:0000256" key="2">
    <source>
        <dbReference type="ARBA" id="ARBA00023015"/>
    </source>
</evidence>
<dbReference type="SUPFAM" id="SSF46689">
    <property type="entry name" value="Homeodomain-like"/>
    <property type="match status" value="1"/>
</dbReference>
<comment type="subcellular location">
    <subcellularLocation>
        <location evidence="1">Nucleus</location>
    </subcellularLocation>
</comment>
<dbReference type="InterPro" id="IPR017930">
    <property type="entry name" value="Myb_dom"/>
</dbReference>
<dbReference type="InterPro" id="IPR058673">
    <property type="entry name" value="HHO5-like_N"/>
</dbReference>
<dbReference type="InterPro" id="IPR044787">
    <property type="entry name" value="HHO5-like"/>
</dbReference>
<dbReference type="InterPro" id="IPR001005">
    <property type="entry name" value="SANT/Myb"/>
</dbReference>
<keyword evidence="9" id="KW-1185">Reference proteome</keyword>
<dbReference type="EMBL" id="BSYR01000016">
    <property type="protein sequence ID" value="GMI78805.1"/>
    <property type="molecule type" value="Genomic_DNA"/>
</dbReference>
<evidence type="ECO:0000256" key="4">
    <source>
        <dbReference type="ARBA" id="ARBA00023163"/>
    </source>
</evidence>
<feature type="region of interest" description="Disordered" evidence="6">
    <location>
        <begin position="211"/>
        <end position="259"/>
    </location>
</feature>
<evidence type="ECO:0000259" key="7">
    <source>
        <dbReference type="PROSITE" id="PS51294"/>
    </source>
</evidence>
<protein>
    <submittedName>
        <fullName evidence="8">HRS1 HOMOLOG6</fullName>
    </submittedName>
</protein>
<evidence type="ECO:0000256" key="3">
    <source>
        <dbReference type="ARBA" id="ARBA00023125"/>
    </source>
</evidence>
<organism evidence="8 9">
    <name type="scientific">Hibiscus trionum</name>
    <name type="common">Flower of an hour</name>
    <dbReference type="NCBI Taxonomy" id="183268"/>
    <lineage>
        <taxon>Eukaryota</taxon>
        <taxon>Viridiplantae</taxon>
        <taxon>Streptophyta</taxon>
        <taxon>Embryophyta</taxon>
        <taxon>Tracheophyta</taxon>
        <taxon>Spermatophyta</taxon>
        <taxon>Magnoliopsida</taxon>
        <taxon>eudicotyledons</taxon>
        <taxon>Gunneridae</taxon>
        <taxon>Pentapetalae</taxon>
        <taxon>rosids</taxon>
        <taxon>malvids</taxon>
        <taxon>Malvales</taxon>
        <taxon>Malvaceae</taxon>
        <taxon>Malvoideae</taxon>
        <taxon>Hibiscus</taxon>
    </lineage>
</organism>
<dbReference type="AlphaFoldDB" id="A0A9W7HMY2"/>
<dbReference type="GO" id="GO:0005634">
    <property type="term" value="C:nucleus"/>
    <property type="evidence" value="ECO:0007669"/>
    <property type="project" value="UniProtKB-SubCell"/>
</dbReference>
<dbReference type="FunFam" id="1.10.10.60:FF:000002">
    <property type="entry name" value="Myb family transcription factor"/>
    <property type="match status" value="1"/>
</dbReference>
<dbReference type="PROSITE" id="PS51294">
    <property type="entry name" value="HTH_MYB"/>
    <property type="match status" value="1"/>
</dbReference>
<evidence type="ECO:0000256" key="5">
    <source>
        <dbReference type="ARBA" id="ARBA00023242"/>
    </source>
</evidence>
<feature type="compositionally biased region" description="Low complexity" evidence="6">
    <location>
        <begin position="214"/>
        <end position="230"/>
    </location>
</feature>
<dbReference type="GO" id="GO:0003700">
    <property type="term" value="F:DNA-binding transcription factor activity"/>
    <property type="evidence" value="ECO:0007669"/>
    <property type="project" value="InterPro"/>
</dbReference>
<gene>
    <name evidence="8" type="ORF">HRI_001549800</name>
</gene>
<evidence type="ECO:0000313" key="9">
    <source>
        <dbReference type="Proteomes" id="UP001165190"/>
    </source>
</evidence>
<keyword evidence="2" id="KW-0805">Transcription regulation</keyword>
<dbReference type="NCBIfam" id="TIGR01557">
    <property type="entry name" value="myb_SHAQKYF"/>
    <property type="match status" value="1"/>
</dbReference>
<dbReference type="OrthoDB" id="1908613at2759"/>
<dbReference type="InterPro" id="IPR009057">
    <property type="entry name" value="Homeodomain-like_sf"/>
</dbReference>
<feature type="region of interest" description="Disordered" evidence="6">
    <location>
        <begin position="338"/>
        <end position="400"/>
    </location>
</feature>
<dbReference type="Proteomes" id="UP001165190">
    <property type="component" value="Unassembled WGS sequence"/>
</dbReference>
<evidence type="ECO:0000256" key="6">
    <source>
        <dbReference type="SAM" id="MobiDB-lite"/>
    </source>
</evidence>
<sequence length="400" mass="44553">MGSVPPELSLDFRPTFVPKTITSFLKEVSLIGNVPEKVSKLDAFVKRLEEEMRKIDAFKRELPLCMLLLNDAIVALKEESVQCMSRNVEPVLEEFIPLKNKKETNQSEEDGALITKRKEKESNNNNCNSNDKKNWMSSVQLWNTDDDDYGSINRKPDTKRNIGDSSQGCKNMGGATAFMPFKPNLGFAVRKEKKEEIALTLLTPGIKNLKDESCSTGSRTSCSRAVSSSAPNARSNFRSVPQPLSQHQQQQSARKERRCWSPELHRRFVNALQQLGGSQVATPKQIRELMQVDGLTNDEVKSHLQKYRLHTRRFPASTTSSANQSVVVLGSGLWMSQDQYGESSKGSSSQSGSPQGPLQLATNTGGNSTPGRDSMEEDEDAKSESYSWRGHIHKPGKDDV</sequence>
<feature type="domain" description="HTH myb-type" evidence="7">
    <location>
        <begin position="252"/>
        <end position="312"/>
    </location>
</feature>
<dbReference type="Gene3D" id="1.10.10.60">
    <property type="entry name" value="Homeodomain-like"/>
    <property type="match status" value="1"/>
</dbReference>
<dbReference type="PANTHER" id="PTHR31003">
    <property type="entry name" value="MYB FAMILY TRANSCRIPTION FACTOR"/>
    <property type="match status" value="1"/>
</dbReference>
<keyword evidence="3" id="KW-0238">DNA-binding</keyword>
<dbReference type="GO" id="GO:0003677">
    <property type="term" value="F:DNA binding"/>
    <property type="evidence" value="ECO:0007669"/>
    <property type="project" value="UniProtKB-KW"/>
</dbReference>
<dbReference type="InterPro" id="IPR006447">
    <property type="entry name" value="Myb_dom_plants"/>
</dbReference>